<proteinExistence type="predicted"/>
<name>A0ABQ7DCF1_BRACR</name>
<accession>A0ABQ7DCF1</accession>
<reference evidence="1 2" key="1">
    <citation type="journal article" date="2020" name="BMC Genomics">
        <title>Intraspecific diversification of the crop wild relative Brassica cretica Lam. using demographic model selection.</title>
        <authorList>
            <person name="Kioukis A."/>
            <person name="Michalopoulou V.A."/>
            <person name="Briers L."/>
            <person name="Pirintsos S."/>
            <person name="Studholme D.J."/>
            <person name="Pavlidis P."/>
            <person name="Sarris P.F."/>
        </authorList>
    </citation>
    <scope>NUCLEOTIDE SEQUENCE [LARGE SCALE GENOMIC DNA]</scope>
    <source>
        <strain evidence="2">cv. PFS-1207/04</strain>
    </source>
</reference>
<sequence>MKLDLNPRSSYANFGYSGWKRKYESTCLPANEAPHERPNTVNADLVNWTRGDDVDSEHTLRWRNKLQPIKFADAYYLGEVFSKMFEAVCSLIERLPGVAPSIKRSSLGSYADTPFADDINLIEIPRKLSFPTISAYKRRMFRDGDLYKELTKCQCIIMEDFLSQAWSHVKWEEDSAYRIKHSQSHEYRVLRNEKTIKMTNPIISHPKKKDEVSWEISPSTIGKDEGMMEVNKLLKKRYLQELFSDRVKSLFNNRKDNNNLEDFSCSSTICADDSLTEYGRSSSWIFETRWQRAQVVLAWKRSSPSSEGVLTGSGGCSEGLGGDGCRSILASECRSILLLACRSIRTLSGLGGCGYFAANSWKTSGFPDDFQVLTRPPGYENYLQTPRVHILKRLKTPGSELISQILVETSGFLGYLLVPAQPLGLGQPQHPKNGLRVLTTFPKGENLGSIFRVPTPGSTTLKEAPCYLSRKESSTKTLLRK</sequence>
<dbReference type="EMBL" id="QGKV02000649">
    <property type="protein sequence ID" value="KAF3575673.1"/>
    <property type="molecule type" value="Genomic_DNA"/>
</dbReference>
<gene>
    <name evidence="1" type="ORF">DY000_02031011</name>
</gene>
<organism evidence="1 2">
    <name type="scientific">Brassica cretica</name>
    <name type="common">Mustard</name>
    <dbReference type="NCBI Taxonomy" id="69181"/>
    <lineage>
        <taxon>Eukaryota</taxon>
        <taxon>Viridiplantae</taxon>
        <taxon>Streptophyta</taxon>
        <taxon>Embryophyta</taxon>
        <taxon>Tracheophyta</taxon>
        <taxon>Spermatophyta</taxon>
        <taxon>Magnoliopsida</taxon>
        <taxon>eudicotyledons</taxon>
        <taxon>Gunneridae</taxon>
        <taxon>Pentapetalae</taxon>
        <taxon>rosids</taxon>
        <taxon>malvids</taxon>
        <taxon>Brassicales</taxon>
        <taxon>Brassicaceae</taxon>
        <taxon>Brassiceae</taxon>
        <taxon>Brassica</taxon>
    </lineage>
</organism>
<evidence type="ECO:0000313" key="2">
    <source>
        <dbReference type="Proteomes" id="UP000266723"/>
    </source>
</evidence>
<protein>
    <submittedName>
        <fullName evidence="1">Uncharacterized protein</fullName>
    </submittedName>
</protein>
<dbReference type="Proteomes" id="UP000266723">
    <property type="component" value="Unassembled WGS sequence"/>
</dbReference>
<comment type="caution">
    <text evidence="1">The sequence shown here is derived from an EMBL/GenBank/DDBJ whole genome shotgun (WGS) entry which is preliminary data.</text>
</comment>
<keyword evidence="2" id="KW-1185">Reference proteome</keyword>
<evidence type="ECO:0000313" key="1">
    <source>
        <dbReference type="EMBL" id="KAF3575673.1"/>
    </source>
</evidence>